<accession>A0ABN8QTG3</accession>
<dbReference type="InterPro" id="IPR013761">
    <property type="entry name" value="SAM/pointed_sf"/>
</dbReference>
<reference evidence="2 3" key="1">
    <citation type="submission" date="2022-05" db="EMBL/GenBank/DDBJ databases">
        <authorList>
            <consortium name="Genoscope - CEA"/>
            <person name="William W."/>
        </authorList>
    </citation>
    <scope>NUCLEOTIDE SEQUENCE [LARGE SCALE GENOMIC DNA]</scope>
</reference>
<evidence type="ECO:0000313" key="2">
    <source>
        <dbReference type="EMBL" id="CAH3170264.1"/>
    </source>
</evidence>
<feature type="region of interest" description="Disordered" evidence="1">
    <location>
        <begin position="355"/>
        <end position="381"/>
    </location>
</feature>
<evidence type="ECO:0008006" key="4">
    <source>
        <dbReference type="Google" id="ProtNLM"/>
    </source>
</evidence>
<comment type="caution">
    <text evidence="2">The sequence shown here is derived from an EMBL/GenBank/DDBJ whole genome shotgun (WGS) entry which is preliminary data.</text>
</comment>
<keyword evidence="3" id="KW-1185">Reference proteome</keyword>
<dbReference type="Gene3D" id="1.10.150.50">
    <property type="entry name" value="Transcription Factor, Ets-1"/>
    <property type="match status" value="1"/>
</dbReference>
<dbReference type="Proteomes" id="UP001159427">
    <property type="component" value="Unassembled WGS sequence"/>
</dbReference>
<evidence type="ECO:0000313" key="3">
    <source>
        <dbReference type="Proteomes" id="UP001159427"/>
    </source>
</evidence>
<sequence length="529" mass="59637">MFEDRSVELPDLEETQIWDSPNVTVFFVLEVALYTSTKNGVVQGTELGVFVLPHRWTFATLKACVHDFLANQFDRRKKDIKIDRIYYKKSGKSRTVVAVNGDMDISALLDEYPLTFACRRRKTGPRAKIIMAYRFLSFTMDLDSNLSPVTITPRRSPRLALTRSTSTATYVPVTALMDVFVFKVMNTKQNEPKISKSSILLQDVNEECTLSVLKEQLRAFDGSQNLFVPASGLFWLRKGGKQMVQLKTEKDLAFCKDEYRDKVKGRVNSVRVACAAVSVENLVAAASAAEGMASKKIKTGENDLWNDVHCTLVRDLEKKGIVNRYGVKHLKLWTDQIVEGKSAGVGEEPKWENYIDQIGVPPKPPARQSPQGEMASKQKTATTDDLLKAMIIQNQQRMDLESKRAETFQNSLLALIANKSNPEQSLVCEKSYKINNMSPWMQMPAQPCEERKSPITQYTLAKCCNFLEEHKLEKLIPQFVQAEMDGPLLVSLCNPHISNSILEGMGIVNRCDKEALIKAVKEKMSGRHP</sequence>
<protein>
    <recommendedName>
        <fullName evidence="4">SAM domain-containing protein</fullName>
    </recommendedName>
</protein>
<evidence type="ECO:0000256" key="1">
    <source>
        <dbReference type="SAM" id="MobiDB-lite"/>
    </source>
</evidence>
<proteinExistence type="predicted"/>
<organism evidence="2 3">
    <name type="scientific">Porites evermanni</name>
    <dbReference type="NCBI Taxonomy" id="104178"/>
    <lineage>
        <taxon>Eukaryota</taxon>
        <taxon>Metazoa</taxon>
        <taxon>Cnidaria</taxon>
        <taxon>Anthozoa</taxon>
        <taxon>Hexacorallia</taxon>
        <taxon>Scleractinia</taxon>
        <taxon>Fungiina</taxon>
        <taxon>Poritidae</taxon>
        <taxon>Porites</taxon>
    </lineage>
</organism>
<name>A0ABN8QTG3_9CNID</name>
<dbReference type="CDD" id="cd09487">
    <property type="entry name" value="SAM_superfamily"/>
    <property type="match status" value="1"/>
</dbReference>
<gene>
    <name evidence="2" type="ORF">PEVE_00007177</name>
</gene>
<dbReference type="EMBL" id="CALNXI010001478">
    <property type="protein sequence ID" value="CAH3170264.1"/>
    <property type="molecule type" value="Genomic_DNA"/>
</dbReference>
<dbReference type="SUPFAM" id="SSF47769">
    <property type="entry name" value="SAM/Pointed domain"/>
    <property type="match status" value="1"/>
</dbReference>